<keyword evidence="5" id="KW-0675">Receptor</keyword>
<gene>
    <name evidence="5" type="ORF">LI194_03485</name>
</gene>
<evidence type="ECO:0000259" key="4">
    <source>
        <dbReference type="Pfam" id="PF14905"/>
    </source>
</evidence>
<organism evidence="5 6">
    <name type="scientific">Parabacteroides distasonis</name>
    <dbReference type="NCBI Taxonomy" id="823"/>
    <lineage>
        <taxon>Bacteria</taxon>
        <taxon>Pseudomonadati</taxon>
        <taxon>Bacteroidota</taxon>
        <taxon>Bacteroidia</taxon>
        <taxon>Bacteroidales</taxon>
        <taxon>Tannerellaceae</taxon>
        <taxon>Parabacteroides</taxon>
    </lineage>
</organism>
<feature type="domain" description="Outer membrane protein beta-barrel" evidence="4">
    <location>
        <begin position="375"/>
        <end position="766"/>
    </location>
</feature>
<dbReference type="Pfam" id="PF14905">
    <property type="entry name" value="OMP_b-brl_3"/>
    <property type="match status" value="1"/>
</dbReference>
<evidence type="ECO:0000256" key="2">
    <source>
        <dbReference type="ARBA" id="ARBA00023136"/>
    </source>
</evidence>
<comment type="subcellular location">
    <subcellularLocation>
        <location evidence="1">Cell outer membrane</location>
    </subcellularLocation>
</comment>
<dbReference type="Proteomes" id="UP001198806">
    <property type="component" value="Unassembled WGS sequence"/>
</dbReference>
<dbReference type="InterPro" id="IPR041700">
    <property type="entry name" value="OMP_b-brl_3"/>
</dbReference>
<proteinExistence type="predicted"/>
<accession>A0AAP2VIZ3</accession>
<dbReference type="Gene3D" id="2.40.170.20">
    <property type="entry name" value="TonB-dependent receptor, beta-barrel domain"/>
    <property type="match status" value="1"/>
</dbReference>
<dbReference type="AlphaFoldDB" id="A0AAP2VIZ3"/>
<protein>
    <submittedName>
        <fullName evidence="5">TonB-dependent receptor</fullName>
    </submittedName>
</protein>
<evidence type="ECO:0000256" key="3">
    <source>
        <dbReference type="ARBA" id="ARBA00023237"/>
    </source>
</evidence>
<dbReference type="InterPro" id="IPR036942">
    <property type="entry name" value="Beta-barrel_TonB_sf"/>
</dbReference>
<keyword evidence="2" id="KW-0472">Membrane</keyword>
<reference evidence="5" key="1">
    <citation type="submission" date="2021-10" db="EMBL/GenBank/DDBJ databases">
        <title>Collection of gut derived symbiotic bacterial strains cultured from healthy donors.</title>
        <authorList>
            <person name="Lin H."/>
            <person name="Littmann E."/>
            <person name="Kohout C."/>
            <person name="Pamer E.G."/>
        </authorList>
    </citation>
    <scope>NUCLEOTIDE SEQUENCE</scope>
    <source>
        <strain evidence="5">DFI.2.94</strain>
    </source>
</reference>
<dbReference type="Pfam" id="PF13715">
    <property type="entry name" value="CarbopepD_reg_2"/>
    <property type="match status" value="1"/>
</dbReference>
<dbReference type="SUPFAM" id="SSF56935">
    <property type="entry name" value="Porins"/>
    <property type="match status" value="1"/>
</dbReference>
<dbReference type="EMBL" id="JAJCNI010000003">
    <property type="protein sequence ID" value="MCB6516856.1"/>
    <property type="molecule type" value="Genomic_DNA"/>
</dbReference>
<name>A0AAP2VIZ3_PARDI</name>
<evidence type="ECO:0000313" key="5">
    <source>
        <dbReference type="EMBL" id="MCB6516856.1"/>
    </source>
</evidence>
<keyword evidence="3" id="KW-0998">Cell outer membrane</keyword>
<dbReference type="Gene3D" id="2.60.40.1120">
    <property type="entry name" value="Carboxypeptidase-like, regulatory domain"/>
    <property type="match status" value="1"/>
</dbReference>
<dbReference type="GO" id="GO:0009279">
    <property type="term" value="C:cell outer membrane"/>
    <property type="evidence" value="ECO:0007669"/>
    <property type="project" value="UniProtKB-SubCell"/>
</dbReference>
<evidence type="ECO:0000313" key="6">
    <source>
        <dbReference type="Proteomes" id="UP001198806"/>
    </source>
</evidence>
<comment type="caution">
    <text evidence="5">The sequence shown here is derived from an EMBL/GenBank/DDBJ whole genome shotgun (WGS) entry which is preliminary data.</text>
</comment>
<evidence type="ECO:0000256" key="1">
    <source>
        <dbReference type="ARBA" id="ARBA00004442"/>
    </source>
</evidence>
<dbReference type="InterPro" id="IPR008969">
    <property type="entry name" value="CarboxyPept-like_regulatory"/>
</dbReference>
<sequence length="786" mass="89210">MKRTIYYMILCLLMSLGEIMAQGISGKVMDGKEQPVDGVAVILQTLDSVYVDAVVTDTLGDFRLNHPLDQSYRLIFQHILYNMVEKEITTANVGTVVLEEKDYQLAEITVKGERPQVKLEGGKLTYDVPQLMKDKTATNAFEIIKDLPGLIERNDNLELVGASRLNIILNGQLTTMSADQLIQLLKTMPASRVEKAEVMYNAPAKYNVKGALLNVVLSKNESETPSWQGETGVDYTQYRHAGGDAHVNLLYTNKGFSIDFLLNGNKRRDVMGEDMLARHTLNSGMTEISQHNRALVHVNRGTVRLGMDYTFANEDKLSLAYYLKGDKVLSDRDAFTSYLDLSKPENKSESTSLVRDDGHSAIHNIRLQYDGHAGISAGADFTRYHSPSVLDYQDTNGSRTDMINNTRQDVSRWSVFLNKTHSFASGWGLNYGVHGGYASSKNYSEYLYDQGAGYEMDEEALEDNTQKEYIVDIFAEVSKSFGERFSATVGLKGEYFKSDYASSRENMNLWNEGALFPTVSLSYTFSPRHILQFDISSDKTYPGYWQVSPQVTPLNSYSEVAGNPLLKPYRTYEGQMVYIFRQKYMLVAFCEYTPDYFAQLPYQSDTELKTVFRFENMDYSLEAGLAVIIPFNVGRFWNSRITLRGWRMQEKNDNFHGISYNREAYLGLAHMSNTFNLCDKPNLKMTIDGQYVTPGAIQGIYDLGSMYEISAGLKWTFLNDRASLTLKGDDIFASSIPRTIKINQGNQWSRMRKLNDERCLKLSFVWKFGGYKEREHDSIDTSRFGK</sequence>
<dbReference type="SUPFAM" id="SSF49464">
    <property type="entry name" value="Carboxypeptidase regulatory domain-like"/>
    <property type="match status" value="1"/>
</dbReference>
<dbReference type="RefSeq" id="WP_121963070.1">
    <property type="nucleotide sequence ID" value="NZ_CAXSKO010000001.1"/>
</dbReference>